<protein>
    <submittedName>
        <fullName evidence="1">Uncharacterized protein</fullName>
    </submittedName>
</protein>
<name>A0A3S1BIN7_ELYCH</name>
<proteinExistence type="predicted"/>
<dbReference type="Proteomes" id="UP000271974">
    <property type="component" value="Unassembled WGS sequence"/>
</dbReference>
<accession>A0A3S1BIN7</accession>
<sequence>MFIITVHHSHHYHQREITNIFFLCEMGCLTTIQTPHLLKRTSFYSCGAHQCKKLVHSNRGDYAVHDNTNERHGWWAKGFDLRDKTLACHPFLKYEYQSSGLRNLIGDLRKPHQASRLSNETKLIKQK</sequence>
<dbReference type="EMBL" id="RQTK01000062">
    <property type="protein sequence ID" value="RUS89211.1"/>
    <property type="molecule type" value="Genomic_DNA"/>
</dbReference>
<organism evidence="1 2">
    <name type="scientific">Elysia chlorotica</name>
    <name type="common">Eastern emerald elysia</name>
    <name type="synonym">Sea slug</name>
    <dbReference type="NCBI Taxonomy" id="188477"/>
    <lineage>
        <taxon>Eukaryota</taxon>
        <taxon>Metazoa</taxon>
        <taxon>Spiralia</taxon>
        <taxon>Lophotrochozoa</taxon>
        <taxon>Mollusca</taxon>
        <taxon>Gastropoda</taxon>
        <taxon>Heterobranchia</taxon>
        <taxon>Euthyneura</taxon>
        <taxon>Panpulmonata</taxon>
        <taxon>Sacoglossa</taxon>
        <taxon>Placobranchoidea</taxon>
        <taxon>Plakobranchidae</taxon>
        <taxon>Elysia</taxon>
    </lineage>
</organism>
<comment type="caution">
    <text evidence="1">The sequence shown here is derived from an EMBL/GenBank/DDBJ whole genome shotgun (WGS) entry which is preliminary data.</text>
</comment>
<evidence type="ECO:0000313" key="2">
    <source>
        <dbReference type="Proteomes" id="UP000271974"/>
    </source>
</evidence>
<dbReference type="AlphaFoldDB" id="A0A3S1BIN7"/>
<gene>
    <name evidence="1" type="ORF">EGW08_003021</name>
</gene>
<keyword evidence="2" id="KW-1185">Reference proteome</keyword>
<evidence type="ECO:0000313" key="1">
    <source>
        <dbReference type="EMBL" id="RUS89211.1"/>
    </source>
</evidence>
<reference evidence="1 2" key="1">
    <citation type="submission" date="2019-01" db="EMBL/GenBank/DDBJ databases">
        <title>A draft genome assembly of the solar-powered sea slug Elysia chlorotica.</title>
        <authorList>
            <person name="Cai H."/>
            <person name="Li Q."/>
            <person name="Fang X."/>
            <person name="Li J."/>
            <person name="Curtis N.E."/>
            <person name="Altenburger A."/>
            <person name="Shibata T."/>
            <person name="Feng M."/>
            <person name="Maeda T."/>
            <person name="Schwartz J.A."/>
            <person name="Shigenobu S."/>
            <person name="Lundholm N."/>
            <person name="Nishiyama T."/>
            <person name="Yang H."/>
            <person name="Hasebe M."/>
            <person name="Li S."/>
            <person name="Pierce S.K."/>
            <person name="Wang J."/>
        </authorList>
    </citation>
    <scope>NUCLEOTIDE SEQUENCE [LARGE SCALE GENOMIC DNA]</scope>
    <source>
        <strain evidence="1">EC2010</strain>
        <tissue evidence="1">Whole organism of an adult</tissue>
    </source>
</reference>